<organism evidence="2 3">
    <name type="scientific">Magallana gigas</name>
    <name type="common">Pacific oyster</name>
    <name type="synonym">Crassostrea gigas</name>
    <dbReference type="NCBI Taxonomy" id="29159"/>
    <lineage>
        <taxon>Eukaryota</taxon>
        <taxon>Metazoa</taxon>
        <taxon>Spiralia</taxon>
        <taxon>Lophotrochozoa</taxon>
        <taxon>Mollusca</taxon>
        <taxon>Bivalvia</taxon>
        <taxon>Autobranchia</taxon>
        <taxon>Pteriomorphia</taxon>
        <taxon>Ostreida</taxon>
        <taxon>Ostreoidea</taxon>
        <taxon>Ostreidae</taxon>
        <taxon>Magallana</taxon>
    </lineage>
</organism>
<dbReference type="InterPro" id="IPR052338">
    <property type="entry name" value="Transposase_5"/>
</dbReference>
<dbReference type="PANTHER" id="PTHR23022:SF135">
    <property type="entry name" value="SI:DKEY-77F5.3"/>
    <property type="match status" value="1"/>
</dbReference>
<dbReference type="Gene3D" id="3.30.420.10">
    <property type="entry name" value="Ribonuclease H-like superfamily/Ribonuclease H"/>
    <property type="match status" value="1"/>
</dbReference>
<feature type="domain" description="Tc1-like transposase DDE" evidence="1">
    <location>
        <begin position="151"/>
        <end position="298"/>
    </location>
</feature>
<dbReference type="PANTHER" id="PTHR23022">
    <property type="entry name" value="TRANSPOSABLE ELEMENT-RELATED"/>
    <property type="match status" value="1"/>
</dbReference>
<dbReference type="AlphaFoldDB" id="A0A8W8JQD8"/>
<accession>A0A8W8JQD8</accession>
<evidence type="ECO:0000259" key="1">
    <source>
        <dbReference type="Pfam" id="PF13358"/>
    </source>
</evidence>
<dbReference type="InterPro" id="IPR036397">
    <property type="entry name" value="RNaseH_sf"/>
</dbReference>
<protein>
    <recommendedName>
        <fullName evidence="1">Tc1-like transposase DDE domain-containing protein</fullName>
    </recommendedName>
</protein>
<dbReference type="EnsemblMetazoa" id="G19985.1">
    <property type="protein sequence ID" value="G19985.1:cds"/>
    <property type="gene ID" value="G19985"/>
</dbReference>
<dbReference type="Pfam" id="PF13358">
    <property type="entry name" value="DDE_3"/>
    <property type="match status" value="1"/>
</dbReference>
<dbReference type="GO" id="GO:0003676">
    <property type="term" value="F:nucleic acid binding"/>
    <property type="evidence" value="ECO:0007669"/>
    <property type="project" value="InterPro"/>
</dbReference>
<dbReference type="SUPFAM" id="SSF46689">
    <property type="entry name" value="Homeodomain-like"/>
    <property type="match status" value="1"/>
</dbReference>
<keyword evidence="3" id="KW-1185">Reference proteome</keyword>
<dbReference type="InterPro" id="IPR009057">
    <property type="entry name" value="Homeodomain-like_sf"/>
</dbReference>
<sequence length="376" mass="43126">MGRIRHDLKLEIVRMHRSGASVAGIRRRLISMGHTVSRDTISYWIRKFEVGLFGDVCDTSVPTVFSSVTHRDADLIRDCLTRDPSLSSRDIHKVLKEDGATFGHSTTKWAIEASGFTHSKPRYGQMVRDANKVKRVEFCERLIASNDTFDDVIFSDECSVQLNQNKSCNYRPKDSHATVLPKPKHPLKIHVWAAISKRGASTIKLFEGIMDSEFYTNIILRDTLVPFIEMTFGPNHRFQQDNDPKHTSRRAKEFMEDHGINWWNVWPAESPDLNPIEMVWNELKRTVAREVPRTKQELQDCILRFWSTQMTAEKCATYIDHVFKVVPVCILMRGSATGDVPGKLFNERSRGKSIAYFQGRLADPDIQKKVASFVNQ</sequence>
<name>A0A8W8JQD8_MAGGI</name>
<evidence type="ECO:0000313" key="3">
    <source>
        <dbReference type="Proteomes" id="UP000005408"/>
    </source>
</evidence>
<reference evidence="2" key="1">
    <citation type="submission" date="2022-08" db="UniProtKB">
        <authorList>
            <consortium name="EnsemblMetazoa"/>
        </authorList>
    </citation>
    <scope>IDENTIFICATION</scope>
    <source>
        <strain evidence="2">05x7-T-G4-1.051#20</strain>
    </source>
</reference>
<dbReference type="Proteomes" id="UP000005408">
    <property type="component" value="Unassembled WGS sequence"/>
</dbReference>
<evidence type="ECO:0000313" key="2">
    <source>
        <dbReference type="EnsemblMetazoa" id="G19985.1:cds"/>
    </source>
</evidence>
<proteinExistence type="predicted"/>
<dbReference type="InterPro" id="IPR038717">
    <property type="entry name" value="Tc1-like_DDE_dom"/>
</dbReference>